<protein>
    <recommendedName>
        <fullName evidence="4">BTB domain-containing protein</fullName>
    </recommendedName>
</protein>
<feature type="compositionally biased region" description="Basic residues" evidence="1">
    <location>
        <begin position="306"/>
        <end position="317"/>
    </location>
</feature>
<gene>
    <name evidence="2" type="ORF">IWX90DRAFT_440684</name>
</gene>
<comment type="caution">
    <text evidence="2">The sequence shown here is derived from an EMBL/GenBank/DDBJ whole genome shotgun (WGS) entry which is preliminary data.</text>
</comment>
<dbReference type="PANTHER" id="PTHR47843:SF3">
    <property type="entry name" value="BTB DOMAIN-CONTAINING PROTEIN"/>
    <property type="match status" value="1"/>
</dbReference>
<feature type="compositionally biased region" description="Low complexity" evidence="1">
    <location>
        <begin position="283"/>
        <end position="293"/>
    </location>
</feature>
<dbReference type="Proteomes" id="UP001456524">
    <property type="component" value="Unassembled WGS sequence"/>
</dbReference>
<organism evidence="2 3">
    <name type="scientific">Phyllosticta citrichinensis</name>
    <dbReference type="NCBI Taxonomy" id="1130410"/>
    <lineage>
        <taxon>Eukaryota</taxon>
        <taxon>Fungi</taxon>
        <taxon>Dikarya</taxon>
        <taxon>Ascomycota</taxon>
        <taxon>Pezizomycotina</taxon>
        <taxon>Dothideomycetes</taxon>
        <taxon>Dothideomycetes incertae sedis</taxon>
        <taxon>Botryosphaeriales</taxon>
        <taxon>Phyllostictaceae</taxon>
        <taxon>Phyllosticta</taxon>
    </lineage>
</organism>
<dbReference type="PANTHER" id="PTHR47843">
    <property type="entry name" value="BTB DOMAIN-CONTAINING PROTEIN-RELATED"/>
    <property type="match status" value="1"/>
</dbReference>
<proteinExistence type="predicted"/>
<evidence type="ECO:0000313" key="2">
    <source>
        <dbReference type="EMBL" id="KAK8159537.1"/>
    </source>
</evidence>
<dbReference type="Gene3D" id="3.30.710.10">
    <property type="entry name" value="Potassium Channel Kv1.1, Chain A"/>
    <property type="match status" value="1"/>
</dbReference>
<feature type="region of interest" description="Disordered" evidence="1">
    <location>
        <begin position="1"/>
        <end position="62"/>
    </location>
</feature>
<dbReference type="SUPFAM" id="SSF54695">
    <property type="entry name" value="POZ domain"/>
    <property type="match status" value="1"/>
</dbReference>
<accession>A0ABR1XL30</accession>
<keyword evidence="3" id="KW-1185">Reference proteome</keyword>
<evidence type="ECO:0000256" key="1">
    <source>
        <dbReference type="SAM" id="MobiDB-lite"/>
    </source>
</evidence>
<dbReference type="InterPro" id="IPR011333">
    <property type="entry name" value="SKP1/BTB/POZ_sf"/>
</dbReference>
<dbReference type="EMBL" id="JBBWUH010000008">
    <property type="protein sequence ID" value="KAK8159537.1"/>
    <property type="molecule type" value="Genomic_DNA"/>
</dbReference>
<name>A0ABR1XL30_9PEZI</name>
<evidence type="ECO:0000313" key="3">
    <source>
        <dbReference type="Proteomes" id="UP001456524"/>
    </source>
</evidence>
<feature type="compositionally biased region" description="Basic and acidic residues" evidence="1">
    <location>
        <begin position="1"/>
        <end position="11"/>
    </location>
</feature>
<feature type="region of interest" description="Disordered" evidence="1">
    <location>
        <begin position="280"/>
        <end position="317"/>
    </location>
</feature>
<reference evidence="2 3" key="1">
    <citation type="journal article" date="2022" name="G3 (Bethesda)">
        <title>Enemy or ally: a genomic approach to elucidate the lifestyle of Phyllosticta citrichinaensis.</title>
        <authorList>
            <person name="Buijs V.A."/>
            <person name="Groenewald J.Z."/>
            <person name="Haridas S."/>
            <person name="LaButti K.M."/>
            <person name="Lipzen A."/>
            <person name="Martin F.M."/>
            <person name="Barry K."/>
            <person name="Grigoriev I.V."/>
            <person name="Crous P.W."/>
            <person name="Seidl M.F."/>
        </authorList>
    </citation>
    <scope>NUCLEOTIDE SEQUENCE [LARGE SCALE GENOMIC DNA]</scope>
    <source>
        <strain evidence="2 3">CBS 129764</strain>
    </source>
</reference>
<evidence type="ECO:0008006" key="4">
    <source>
        <dbReference type="Google" id="ProtNLM"/>
    </source>
</evidence>
<feature type="compositionally biased region" description="Low complexity" evidence="1">
    <location>
        <begin position="25"/>
        <end position="38"/>
    </location>
</feature>
<sequence>MVVDSEMRAEETSAEGTPARDVEMGGAEETPAEGTPAEVSNEPATGAGEGEGEGENASMLPDIEPETPEIIRFLDYLKSPIVEIMVGQGEAQTLLTAHQALLTKSPFLNERVTEFNEATPRRIDLPNEDLEATGSLLEFLYHNDYFPKRTSNSKDSPLEDDPTVPEPDNDGVALLKHARVYALADRFGLPELKSLAHGKIHRTSSTAKGEIAYARFIYAETSPTDATIRKPVAAFWATRSHVLRHEAEAEFRAMCLEYPQFGFDVLSLVLDAREKRSARVTTADDAAPSSSAPQVLAGISTDAPRSGRKRTRVSLVS</sequence>